<gene>
    <name evidence="1" type="ORF">ACFS25_29135</name>
</gene>
<keyword evidence="1" id="KW-0255">Endonuclease</keyword>
<proteinExistence type="predicted"/>
<comment type="caution">
    <text evidence="1">The sequence shown here is derived from an EMBL/GenBank/DDBJ whole genome shotgun (WGS) entry which is preliminary data.</text>
</comment>
<keyword evidence="1" id="KW-0378">Hydrolase</keyword>
<dbReference type="RefSeq" id="WP_381508337.1">
    <property type="nucleotide sequence ID" value="NZ_JBHUOM010000048.1"/>
</dbReference>
<protein>
    <submittedName>
        <fullName evidence="1">HNH endonuclease</fullName>
    </submittedName>
</protein>
<sequence length="251" mass="29488">MKQSRKSYYNSKWFEFSKQVKNRDGFKCLKCHRRELETTLQVHHKHYIPKLLPWDYALSDCITLCKGCHAREHNKIEPTTGWVLISVDDLGGLDGICERRGCGKELRFEHLIYHPSWGYIRVGSSCLEYLTQEDQILSAGALRIYKRISDFIHKTNWKTGVTRNDNEYIYAKYKHHILRIYGNVNFAFQIGLKQKGERRHIYGEIFQAYGKNLLLSKELGFIALIGTTSESEQEKEVLKNIYRSTRDMNTL</sequence>
<keyword evidence="2" id="KW-1185">Reference proteome</keyword>
<dbReference type="Proteomes" id="UP001597512">
    <property type="component" value="Unassembled WGS sequence"/>
</dbReference>
<organism evidence="1 2">
    <name type="scientific">Spirosoma flavum</name>
    <dbReference type="NCBI Taxonomy" id="2048557"/>
    <lineage>
        <taxon>Bacteria</taxon>
        <taxon>Pseudomonadati</taxon>
        <taxon>Bacteroidota</taxon>
        <taxon>Cytophagia</taxon>
        <taxon>Cytophagales</taxon>
        <taxon>Cytophagaceae</taxon>
        <taxon>Spirosoma</taxon>
    </lineage>
</organism>
<keyword evidence="1" id="KW-0540">Nuclease</keyword>
<name>A0ABW6AUC7_9BACT</name>
<dbReference type="CDD" id="cd00085">
    <property type="entry name" value="HNHc"/>
    <property type="match status" value="1"/>
</dbReference>
<accession>A0ABW6AUC7</accession>
<dbReference type="EMBL" id="JBHUOM010000048">
    <property type="protein sequence ID" value="MFD2937865.1"/>
    <property type="molecule type" value="Genomic_DNA"/>
</dbReference>
<reference evidence="2" key="1">
    <citation type="journal article" date="2019" name="Int. J. Syst. Evol. Microbiol.">
        <title>The Global Catalogue of Microorganisms (GCM) 10K type strain sequencing project: providing services to taxonomists for standard genome sequencing and annotation.</title>
        <authorList>
            <consortium name="The Broad Institute Genomics Platform"/>
            <consortium name="The Broad Institute Genome Sequencing Center for Infectious Disease"/>
            <person name="Wu L."/>
            <person name="Ma J."/>
        </authorList>
    </citation>
    <scope>NUCLEOTIDE SEQUENCE [LARGE SCALE GENOMIC DNA]</scope>
    <source>
        <strain evidence="2">KCTC 52490</strain>
    </source>
</reference>
<evidence type="ECO:0000313" key="1">
    <source>
        <dbReference type="EMBL" id="MFD2937865.1"/>
    </source>
</evidence>
<dbReference type="GO" id="GO:0004519">
    <property type="term" value="F:endonuclease activity"/>
    <property type="evidence" value="ECO:0007669"/>
    <property type="project" value="UniProtKB-KW"/>
</dbReference>
<dbReference type="InterPro" id="IPR003615">
    <property type="entry name" value="HNH_nuc"/>
</dbReference>
<evidence type="ECO:0000313" key="2">
    <source>
        <dbReference type="Proteomes" id="UP001597512"/>
    </source>
</evidence>